<dbReference type="RefSeq" id="WP_040429869.1">
    <property type="nucleotide sequence ID" value="NZ_DAITTW010000163.1"/>
</dbReference>
<accession>A0A3D4SYP0</accession>
<evidence type="ECO:0000313" key="2">
    <source>
        <dbReference type="Proteomes" id="UP000261739"/>
    </source>
</evidence>
<name>A0A3D4SYP0_9CORY</name>
<dbReference type="Proteomes" id="UP000261739">
    <property type="component" value="Unassembled WGS sequence"/>
</dbReference>
<evidence type="ECO:0000313" key="1">
    <source>
        <dbReference type="EMBL" id="HCT14408.1"/>
    </source>
</evidence>
<dbReference type="STRING" id="863239.GCA_000213935_02478"/>
<sequence>MTDPRFGDRVRVQFGPAVYPGIVRGFVRDRIKVQILWGDEDDFNDDVDHICSFYRPEELRPDDPDAPSPEEQILEGFDWEAAKRRRRA</sequence>
<dbReference type="AlphaFoldDB" id="A0A3D4SYP0"/>
<protein>
    <submittedName>
        <fullName evidence="1">Uncharacterized protein</fullName>
    </submittedName>
</protein>
<proteinExistence type="predicted"/>
<reference evidence="1 2" key="1">
    <citation type="journal article" date="2018" name="Nat. Biotechnol.">
        <title>A standardized bacterial taxonomy based on genome phylogeny substantially revises the tree of life.</title>
        <authorList>
            <person name="Parks D.H."/>
            <person name="Chuvochina M."/>
            <person name="Waite D.W."/>
            <person name="Rinke C."/>
            <person name="Skarshewski A."/>
            <person name="Chaumeil P.A."/>
            <person name="Hugenholtz P."/>
        </authorList>
    </citation>
    <scope>NUCLEOTIDE SEQUENCE [LARGE SCALE GENOMIC DNA]</scope>
    <source>
        <strain evidence="1">UBA11247</strain>
    </source>
</reference>
<dbReference type="EMBL" id="DQID01000168">
    <property type="protein sequence ID" value="HCT14408.1"/>
    <property type="molecule type" value="Genomic_DNA"/>
</dbReference>
<comment type="caution">
    <text evidence="1">The sequence shown here is derived from an EMBL/GenBank/DDBJ whole genome shotgun (WGS) entry which is preliminary data.</text>
</comment>
<organism evidence="1 2">
    <name type="scientific">Corynebacterium nuruki</name>
    <dbReference type="NCBI Taxonomy" id="1032851"/>
    <lineage>
        <taxon>Bacteria</taxon>
        <taxon>Bacillati</taxon>
        <taxon>Actinomycetota</taxon>
        <taxon>Actinomycetes</taxon>
        <taxon>Mycobacteriales</taxon>
        <taxon>Corynebacteriaceae</taxon>
        <taxon>Corynebacterium</taxon>
    </lineage>
</organism>
<gene>
    <name evidence="1" type="ORF">DIW82_06350</name>
</gene>